<reference evidence="1" key="1">
    <citation type="submission" date="2024-03" db="EMBL/GenBank/DDBJ databases">
        <authorList>
            <consortium name="ELIXIR-Norway"/>
            <consortium name="Elixir Norway"/>
        </authorList>
    </citation>
    <scope>NUCLEOTIDE SEQUENCE</scope>
</reference>
<organism evidence="1 2">
    <name type="scientific">Sphagnum jensenii</name>
    <dbReference type="NCBI Taxonomy" id="128206"/>
    <lineage>
        <taxon>Eukaryota</taxon>
        <taxon>Viridiplantae</taxon>
        <taxon>Streptophyta</taxon>
        <taxon>Embryophyta</taxon>
        <taxon>Bryophyta</taxon>
        <taxon>Sphagnophytina</taxon>
        <taxon>Sphagnopsida</taxon>
        <taxon>Sphagnales</taxon>
        <taxon>Sphagnaceae</taxon>
        <taxon>Sphagnum</taxon>
    </lineage>
</organism>
<evidence type="ECO:0000313" key="2">
    <source>
        <dbReference type="Proteomes" id="UP001497522"/>
    </source>
</evidence>
<dbReference type="PANTHER" id="PTHR37067:SF3">
    <property type="entry name" value="PX DOMAIN-CONTAINING PROTEIN"/>
    <property type="match status" value="1"/>
</dbReference>
<sequence length="82" mass="9778">MGNKCPKDTNRWAHFQDQLQWLLTHRIKLLEWIEQRQHASSPTVEYWIITCAINPLVKVCNVTLVNLQQRNLCLSQQTEYIE</sequence>
<keyword evidence="2" id="KW-1185">Reference proteome</keyword>
<proteinExistence type="predicted"/>
<dbReference type="Proteomes" id="UP001497522">
    <property type="component" value="Chromosome 16"/>
</dbReference>
<dbReference type="EMBL" id="OZ023717">
    <property type="protein sequence ID" value="CAK9866324.1"/>
    <property type="molecule type" value="Genomic_DNA"/>
</dbReference>
<protein>
    <submittedName>
        <fullName evidence="1">Uncharacterized protein</fullName>
    </submittedName>
</protein>
<accession>A0ABP1AUR4</accession>
<gene>
    <name evidence="1" type="ORF">CSSPJE1EN2_LOCUS9319</name>
</gene>
<name>A0ABP1AUR4_9BRYO</name>
<dbReference type="PANTHER" id="PTHR37067">
    <property type="entry name" value="PX DOMAIN-CONTAINING PROTEIN"/>
    <property type="match status" value="1"/>
</dbReference>
<evidence type="ECO:0000313" key="1">
    <source>
        <dbReference type="EMBL" id="CAK9866324.1"/>
    </source>
</evidence>